<evidence type="ECO:0000313" key="1">
    <source>
        <dbReference type="EMBL" id="CUC09760.1"/>
    </source>
</evidence>
<accession>A0A0K6S7X3</accession>
<organism evidence="1">
    <name type="scientific">Chromera velia CCMP2878</name>
    <dbReference type="NCBI Taxonomy" id="1169474"/>
    <lineage>
        <taxon>Eukaryota</taxon>
        <taxon>Sar</taxon>
        <taxon>Alveolata</taxon>
        <taxon>Colpodellida</taxon>
        <taxon>Chromeraceae</taxon>
        <taxon>Chromera</taxon>
    </lineage>
</organism>
<proteinExistence type="predicted"/>
<dbReference type="EMBL" id="CDMZ01001591">
    <property type="protein sequence ID" value="CUC09760.1"/>
    <property type="molecule type" value="Genomic_DNA"/>
</dbReference>
<gene>
    <name evidence="1" type="ORF">Cvel_5275.t2.CR2</name>
</gene>
<protein>
    <submittedName>
        <fullName evidence="1">Uncharacterized protein</fullName>
    </submittedName>
</protein>
<dbReference type="AlphaFoldDB" id="A0A0K6S7X3"/>
<dbReference type="PhylomeDB" id="A0A0K6S7X3"/>
<reference evidence="1" key="1">
    <citation type="submission" date="2014-11" db="EMBL/GenBank/DDBJ databases">
        <title>Molecular phylogeny of cliff fern family Woodsiaceae with morphological implications.</title>
        <authorList>
            <person name="Shao Y.-Z."/>
            <person name="Wei R."/>
            <person name="Zhang X.-C."/>
        </authorList>
    </citation>
    <scope>NUCLEOTIDE SEQUENCE</scope>
</reference>
<sequence length="264" mass="30401">MEAGQRRIPGRSQRIWSSIPNRPSMATSGLVTVERGTQRRWSQRKRKRWKEAGRLRRSVNLHGALKSSKTRSVCECAPTVPINIQGYQKTVSTMLADLDEYDLILETQWGHAYEPELQWSSQSLRFWFRGKLIYWVPDVELEEEDEEQTFTTPPLLSSVQAKRAIRKGAVCHLVSLQIRIPFGESTGIACRVQRLHEVKRAITRGAYELIFPAGVRIHPVVNVNYLKKYVRELGDPPPAVRLPRFEGPEYKVDRILDSKRILGK</sequence>
<name>A0A0K6S7X3_9ALVE</name>
<dbReference type="VEuPathDB" id="CryptoDB:Cvel_5275"/>